<gene>
    <name evidence="1" type="ORF">SAMN05660330_02150</name>
</gene>
<proteinExistence type="predicted"/>
<dbReference type="AlphaFoldDB" id="A0A1H0R196"/>
<dbReference type="Proteomes" id="UP000199073">
    <property type="component" value="Unassembled WGS sequence"/>
</dbReference>
<evidence type="ECO:0000313" key="2">
    <source>
        <dbReference type="Proteomes" id="UP000199073"/>
    </source>
</evidence>
<organism evidence="1 2">
    <name type="scientific">Desulforhopalus singaporensis</name>
    <dbReference type="NCBI Taxonomy" id="91360"/>
    <lineage>
        <taxon>Bacteria</taxon>
        <taxon>Pseudomonadati</taxon>
        <taxon>Thermodesulfobacteriota</taxon>
        <taxon>Desulfobulbia</taxon>
        <taxon>Desulfobulbales</taxon>
        <taxon>Desulfocapsaceae</taxon>
        <taxon>Desulforhopalus</taxon>
    </lineage>
</organism>
<evidence type="ECO:0008006" key="3">
    <source>
        <dbReference type="Google" id="ProtNLM"/>
    </source>
</evidence>
<protein>
    <recommendedName>
        <fullName evidence="3">DUF4412 domain-containing protein</fullName>
    </recommendedName>
</protein>
<name>A0A1H0R196_9BACT</name>
<evidence type="ECO:0000313" key="1">
    <source>
        <dbReference type="EMBL" id="SDP22778.1"/>
    </source>
</evidence>
<reference evidence="1 2" key="1">
    <citation type="submission" date="2016-10" db="EMBL/GenBank/DDBJ databases">
        <authorList>
            <person name="de Groot N.N."/>
        </authorList>
    </citation>
    <scope>NUCLEOTIDE SEQUENCE [LARGE SCALE GENOMIC DNA]</scope>
    <source>
        <strain evidence="1 2">DSM 12130</strain>
    </source>
</reference>
<keyword evidence="2" id="KW-1185">Reference proteome</keyword>
<dbReference type="EMBL" id="FNJI01000013">
    <property type="protein sequence ID" value="SDP22778.1"/>
    <property type="molecule type" value="Genomic_DNA"/>
</dbReference>
<dbReference type="RefSeq" id="WP_092222646.1">
    <property type="nucleotide sequence ID" value="NZ_FNJI01000013.1"/>
</dbReference>
<sequence length="280" mass="30939">MLRLMIVSLLVAVFGVAEGFAGESLPWEKKLPYKELTVVYKISGLENGKETLYLRDYGRQRATYRETVTKMMGTTVKDRTIEFVTPDYIYTYDLQAHEGVQGVNPQKYMVEEYEKLSPADKDKVLSNAEKAGVAAGTMVGAKVEENALVILGYDCDKVTVMGGSVSYIMHGTDIVLKSEVAMMGMKMVSEAVSLEEKVTDASVFNHPPGITAVADPDAEQVGRSMAIQSIEVLKDPEKMTMFQEKTGEEGAVKKQMQDAQKQIMEQAGEMLKGIQNMFGE</sequence>
<dbReference type="OrthoDB" id="5431629at2"/>
<accession>A0A1H0R196</accession>